<keyword evidence="2" id="KW-1185">Reference proteome</keyword>
<dbReference type="HOGENOM" id="CLU_2668717_0_0_5"/>
<dbReference type="AlphaFoldDB" id="A0A0B7J5B4"/>
<protein>
    <submittedName>
        <fullName evidence="1">Uncharacterized protein</fullName>
    </submittedName>
</protein>
<evidence type="ECO:0000313" key="2">
    <source>
        <dbReference type="Proteomes" id="UP000018149"/>
    </source>
</evidence>
<evidence type="ECO:0000313" key="1">
    <source>
        <dbReference type="EMBL" id="CEO17504.1"/>
    </source>
</evidence>
<dbReference type="STRING" id="109232.RMONA_05655"/>
<dbReference type="EMBL" id="LN794217">
    <property type="protein sequence ID" value="CEO17504.1"/>
    <property type="molecule type" value="Genomic_DNA"/>
</dbReference>
<accession>A0A0B7J5B4</accession>
<proteinExistence type="predicted"/>
<dbReference type="KEGG" id="rmc:RMONA_05655"/>
<organism evidence="1 2">
    <name type="scientific">Rickettsia monacensis</name>
    <dbReference type="NCBI Taxonomy" id="109232"/>
    <lineage>
        <taxon>Bacteria</taxon>
        <taxon>Pseudomonadati</taxon>
        <taxon>Pseudomonadota</taxon>
        <taxon>Alphaproteobacteria</taxon>
        <taxon>Rickettsiales</taxon>
        <taxon>Rickettsiaceae</taxon>
        <taxon>Rickettsieae</taxon>
        <taxon>Rickettsia</taxon>
        <taxon>spotted fever group</taxon>
    </lineage>
</organism>
<dbReference type="Proteomes" id="UP000018149">
    <property type="component" value="Chromosome I"/>
</dbReference>
<reference evidence="1 2" key="1">
    <citation type="submission" date="2015-01" db="EMBL/GenBank/DDBJ databases">
        <title>Draft genome sequence of Rickettsia monacensis strain IrR/Munich.</title>
        <authorList>
            <person name="Felsheim R.F."/>
            <person name="Johnson S.L."/>
            <person name="Kurtti T.J."/>
            <person name="Munderloh U.G."/>
        </authorList>
    </citation>
    <scope>NUCLEOTIDE SEQUENCE [LARGE SCALE GENOMIC DNA]</scope>
    <source>
        <strain evidence="1 2">IrR/Munich</strain>
    </source>
</reference>
<name>A0A0B7J5B4_9RICK</name>
<gene>
    <name evidence="1" type="ORF">RMONA_05655</name>
</gene>
<sequence>MSAGKQGNLVHIFRINSTRNFYSIPTPIESNISKKGRKTEFGNKMHLSDVKTHRACDRYEENTWINSKGKNILYR</sequence>
<reference evidence="2" key="2">
    <citation type="submission" date="2015-01" db="EMBL/GenBank/DDBJ databases">
        <authorList>
            <person name="Felsheim R."/>
        </authorList>
    </citation>
    <scope>NUCLEOTIDE SEQUENCE [LARGE SCALE GENOMIC DNA]</scope>
    <source>
        <strain evidence="2">IrR/Munich</strain>
    </source>
</reference>